<dbReference type="EMBL" id="CAJJDO010000153">
    <property type="protein sequence ID" value="CAD8209002.1"/>
    <property type="molecule type" value="Genomic_DNA"/>
</dbReference>
<feature type="transmembrane region" description="Helical" evidence="5">
    <location>
        <begin position="1061"/>
        <end position="1081"/>
    </location>
</feature>
<evidence type="ECO:0000313" key="8">
    <source>
        <dbReference type="Proteomes" id="UP000689195"/>
    </source>
</evidence>
<feature type="transmembrane region" description="Helical" evidence="5">
    <location>
        <begin position="1175"/>
        <end position="1196"/>
    </location>
</feature>
<evidence type="ECO:0000256" key="5">
    <source>
        <dbReference type="SAM" id="Phobius"/>
    </source>
</evidence>
<evidence type="ECO:0000256" key="3">
    <source>
        <dbReference type="ARBA" id="ARBA00023157"/>
    </source>
</evidence>
<protein>
    <recommendedName>
        <fullName evidence="9">Insulin-like growth factor binding protein, N-terminal</fullName>
    </recommendedName>
</protein>
<keyword evidence="1 6" id="KW-0732">Signal</keyword>
<keyword evidence="2" id="KW-0677">Repeat</keyword>
<proteinExistence type="predicted"/>
<feature type="signal peptide" evidence="6">
    <location>
        <begin position="1"/>
        <end position="20"/>
    </location>
</feature>
<organism evidence="7 8">
    <name type="scientific">Paramecium pentaurelia</name>
    <dbReference type="NCBI Taxonomy" id="43138"/>
    <lineage>
        <taxon>Eukaryota</taxon>
        <taxon>Sar</taxon>
        <taxon>Alveolata</taxon>
        <taxon>Ciliophora</taxon>
        <taxon>Intramacronucleata</taxon>
        <taxon>Oligohymenophorea</taxon>
        <taxon>Peniculida</taxon>
        <taxon>Parameciidae</taxon>
        <taxon>Paramecium</taxon>
    </lineage>
</organism>
<dbReference type="InterPro" id="IPR011936">
    <property type="entry name" value="Myxo_disulph_rpt"/>
</dbReference>
<keyword evidence="5" id="KW-1133">Transmembrane helix</keyword>
<evidence type="ECO:0000313" key="7">
    <source>
        <dbReference type="EMBL" id="CAD8209002.1"/>
    </source>
</evidence>
<accession>A0A8S1YAY0</accession>
<evidence type="ECO:0000256" key="4">
    <source>
        <dbReference type="SAM" id="MobiDB-lite"/>
    </source>
</evidence>
<keyword evidence="3" id="KW-1015">Disulfide bond</keyword>
<dbReference type="Proteomes" id="UP000689195">
    <property type="component" value="Unassembled WGS sequence"/>
</dbReference>
<dbReference type="PANTHER" id="PTHR38934:SF6">
    <property type="entry name" value="CHROMOSOME UNDETERMINED SCAFFOLD_176, WHOLE GENOME SHOTGUN SEQUENCE"/>
    <property type="match status" value="1"/>
</dbReference>
<dbReference type="CDD" id="cd00064">
    <property type="entry name" value="FU"/>
    <property type="match status" value="1"/>
</dbReference>
<evidence type="ECO:0000256" key="6">
    <source>
        <dbReference type="SAM" id="SignalP"/>
    </source>
</evidence>
<gene>
    <name evidence="7" type="ORF">PPENT_87.1.T1530010</name>
</gene>
<evidence type="ECO:0000256" key="1">
    <source>
        <dbReference type="ARBA" id="ARBA00022729"/>
    </source>
</evidence>
<dbReference type="OrthoDB" id="27819at2759"/>
<evidence type="ECO:0000256" key="2">
    <source>
        <dbReference type="ARBA" id="ARBA00022737"/>
    </source>
</evidence>
<dbReference type="InterPro" id="IPR006212">
    <property type="entry name" value="Furin_repeat"/>
</dbReference>
<dbReference type="PANTHER" id="PTHR38934">
    <property type="entry name" value="HYPHALLY REGULATED CELL WALL PROTEIN 1"/>
    <property type="match status" value="1"/>
</dbReference>
<dbReference type="NCBIfam" id="TIGR02232">
    <property type="entry name" value="myxo_disulf_rpt"/>
    <property type="match status" value="2"/>
</dbReference>
<feature type="chain" id="PRO_5035761119" description="Insulin-like growth factor binding protein, N-terminal" evidence="6">
    <location>
        <begin position="21"/>
        <end position="1413"/>
    </location>
</feature>
<evidence type="ECO:0008006" key="9">
    <source>
        <dbReference type="Google" id="ProtNLM"/>
    </source>
</evidence>
<feature type="transmembrane region" description="Helical" evidence="5">
    <location>
        <begin position="1329"/>
        <end position="1360"/>
    </location>
</feature>
<comment type="caution">
    <text evidence="7">The sequence shown here is derived from an EMBL/GenBank/DDBJ whole genome shotgun (WGS) entry which is preliminary data.</text>
</comment>
<feature type="region of interest" description="Disordered" evidence="4">
    <location>
        <begin position="1371"/>
        <end position="1402"/>
    </location>
</feature>
<feature type="transmembrane region" description="Helical" evidence="5">
    <location>
        <begin position="1289"/>
        <end position="1309"/>
    </location>
</feature>
<reference evidence="7" key="1">
    <citation type="submission" date="2021-01" db="EMBL/GenBank/DDBJ databases">
        <authorList>
            <consortium name="Genoscope - CEA"/>
            <person name="William W."/>
        </authorList>
    </citation>
    <scope>NUCLEOTIDE SEQUENCE</scope>
</reference>
<dbReference type="Pfam" id="PF13948">
    <property type="entry name" value="DUF4215"/>
    <property type="match status" value="4"/>
</dbReference>
<name>A0A8S1YAY0_9CILI</name>
<dbReference type="SMART" id="SM00261">
    <property type="entry name" value="FU"/>
    <property type="match status" value="4"/>
</dbReference>
<feature type="transmembrane region" description="Helical" evidence="5">
    <location>
        <begin position="964"/>
        <end position="985"/>
    </location>
</feature>
<feature type="transmembrane region" description="Helical" evidence="5">
    <location>
        <begin position="997"/>
        <end position="1013"/>
    </location>
</feature>
<keyword evidence="5" id="KW-0472">Membrane</keyword>
<keyword evidence="8" id="KW-1185">Reference proteome</keyword>
<keyword evidence="5" id="KW-0812">Transmembrane</keyword>
<sequence>MYRQAFHLNVLLLLLLSANCFLHSVYEEFNTKQILFTNTNWKCSDQTTQTLEAFICSKGMGLVKLLQINQQCNKIYNIIDTKLPHFQIQLYIDVYGYSSIDGNESFFLAILELPFQYSFCLSTSLGKSLQQCSGYNNKQLIRKSFLKEISHSQEQVNFEIWSTTNQEFSDEAYLFRNVQLILDRCYKTCKTCSGQGKEQCLTCYNDISLSSSNSCDSCKDQTVQKFLQIPDGCKDKCDNNKDYDEDYVCIEDINLQDKCEDNCLKCTSTQSCLICKPQKYLYFGQCMDQCPEYTKIYGTNCLSIVDIISKNNNLRVKQLVREFYDLSTTKSSTDTIFQFISSSHSFNFQKGDAIYYSYFSNKRIFGGPLVWVNGAFKFTKNWTEEFQFIRIFFEVILGDIQLNNNIFTYKLNDQQLETITLKENYSGQNPNIQDQIWPNDYKFNIYQVDKSIHYQMSTNKQLTMEIKCQNNHELAFCGIQNMVVVGILNCEPEYYFDYYNYESDRNPCIPICGDKIIVGDEECDDGNNDPFDGCFNCKYQCEEHCDNCIYGYCLRKKTIYRQSSFKIEIEYNLAYYLDVISLSCIFKCSICINNLCLQCNYGYYLNTYNNLCETLCGDSINQGNEQCDDGNSDNYDGCSNCELIQYEKCDIEQDIQKYHCAVCYYGKCLKCNEGYILNDDLCISICGDGLINPIEEECDVQSGDGCIDCKIQNGYVCGKQDFSTCKTCDKECTQCVSLDRINLICKSCIDGYYNVEDKCLQCDSNCINCKLQSNLCTSCYRPDCDFCESIPGLFADIKTKQCNSICGDGILVESYEQCDDNNQNNGDGCDSQCNLEFSDNEINKMKYYLSQTNNTYDLKLNSEYQFKILCNTINIIIDNMDIQDYNYNCTQVDVLTCSLKFDFKKSIYKFNTIHAKLLYTNSINRILSENDRSILYDITPNEYIVLNNNEKSQQEYISSAQDSFSLIFLIMIPISIVLNLFNYLWAVLEILSWINNFYFLNVNYPFNVELFFLRSDWSNLIGFPTYQGLNQPDSNYYFEAPKRFKDKGIDPLFFNNIQVPFMFLLSSIIIFIINYLLYLFFSLLNDALKIKITIKKEKHFSIFNISIKKQNRQNSIKVNQQMTIQNPYLKYITNLLKQNSVHLLNQFKQTISLCLLDITLAILLQLSYSNNNSNIIVGLNQFFAIITIGIIIFQLFKQYSILNIHKLQAKNKHFVERYGIYYENINPENSFGYYYQFFGQINKIFYIFFMVTYYYTPLMQVTLCYISSSFCFVFLLYQNPYNSKKEYVMAIISNFCLSTIILITISFAINDEITVEFIEINKNILGWIIIALVLIAILIEFFVLAFGVLMYIFNIYSILLNQLRNYKKKKEQNDQNQVQQSQQKEKKFETTNKTTKQQSEFKSTNSNFSIVLF</sequence>